<reference evidence="6" key="2">
    <citation type="submission" date="2020-09" db="EMBL/GenBank/DDBJ databases">
        <authorList>
            <person name="Sun Q."/>
            <person name="Ohkuma M."/>
        </authorList>
    </citation>
    <scope>NUCLEOTIDE SEQUENCE</scope>
    <source>
        <strain evidence="6">JCM 31311</strain>
    </source>
</reference>
<dbReference type="AlphaFoldDB" id="A0A918C7G2"/>
<dbReference type="Gene3D" id="1.10.357.10">
    <property type="entry name" value="Tetracycline Repressor, domain 2"/>
    <property type="match status" value="1"/>
</dbReference>
<dbReference type="Pfam" id="PF00440">
    <property type="entry name" value="TetR_N"/>
    <property type="match status" value="1"/>
</dbReference>
<dbReference type="Gene3D" id="1.10.10.60">
    <property type="entry name" value="Homeodomain-like"/>
    <property type="match status" value="1"/>
</dbReference>
<reference evidence="6" key="1">
    <citation type="journal article" date="2014" name="Int. J. Syst. Evol. Microbiol.">
        <title>Complete genome sequence of Corynebacterium casei LMG S-19264T (=DSM 44701T), isolated from a smear-ripened cheese.</title>
        <authorList>
            <consortium name="US DOE Joint Genome Institute (JGI-PGF)"/>
            <person name="Walter F."/>
            <person name="Albersmeier A."/>
            <person name="Kalinowski J."/>
            <person name="Ruckert C."/>
        </authorList>
    </citation>
    <scope>NUCLEOTIDE SEQUENCE</scope>
    <source>
        <strain evidence="6">JCM 31311</strain>
    </source>
</reference>
<dbReference type="PANTHER" id="PTHR47506">
    <property type="entry name" value="TRANSCRIPTIONAL REGULATORY PROTEIN"/>
    <property type="match status" value="1"/>
</dbReference>
<protein>
    <submittedName>
        <fullName evidence="6">TetR family transcriptional regulator</fullName>
    </submittedName>
</protein>
<dbReference type="InterPro" id="IPR036271">
    <property type="entry name" value="Tet_transcr_reg_TetR-rel_C_sf"/>
</dbReference>
<keyword evidence="2 4" id="KW-0238">DNA-binding</keyword>
<keyword evidence="1" id="KW-0805">Transcription regulation</keyword>
<evidence type="ECO:0000259" key="5">
    <source>
        <dbReference type="PROSITE" id="PS50977"/>
    </source>
</evidence>
<evidence type="ECO:0000313" key="6">
    <source>
        <dbReference type="EMBL" id="GGR07471.1"/>
    </source>
</evidence>
<dbReference type="PROSITE" id="PS50977">
    <property type="entry name" value="HTH_TETR_2"/>
    <property type="match status" value="1"/>
</dbReference>
<name>A0A918C7G2_9DEIO</name>
<accession>A0A918C7G2</accession>
<dbReference type="PANTHER" id="PTHR47506:SF7">
    <property type="entry name" value="TRANSCRIPTIONAL REGULATORY PROTEIN"/>
    <property type="match status" value="1"/>
</dbReference>
<dbReference type="EMBL" id="BMQL01000009">
    <property type="protein sequence ID" value="GGR07471.1"/>
    <property type="molecule type" value="Genomic_DNA"/>
</dbReference>
<sequence length="193" mass="20661">MPRYPHDQREQTRGRIVAAAAQASLEGGLGSVSVQSVMQRAGLTHGGFYAHFESREALLQEALQSAARRKLDALLAHAQIQPNPLEAFVRGYLSRLHRDDPAGGCLLPGLSAEGARAGDELRDVLDSSFQVFCEAVAVLGPWLSAAQVQTLVSSMVGAVMLSRTLSDRAQSDALLLNVRQTLLALVLPPEHTG</sequence>
<dbReference type="PRINTS" id="PR00455">
    <property type="entry name" value="HTHTETR"/>
</dbReference>
<keyword evidence="7" id="KW-1185">Reference proteome</keyword>
<dbReference type="SUPFAM" id="SSF46689">
    <property type="entry name" value="Homeodomain-like"/>
    <property type="match status" value="1"/>
</dbReference>
<evidence type="ECO:0000256" key="3">
    <source>
        <dbReference type="ARBA" id="ARBA00023163"/>
    </source>
</evidence>
<dbReference type="Proteomes" id="UP000603865">
    <property type="component" value="Unassembled WGS sequence"/>
</dbReference>
<dbReference type="InterPro" id="IPR001647">
    <property type="entry name" value="HTH_TetR"/>
</dbReference>
<feature type="DNA-binding region" description="H-T-H motif" evidence="4">
    <location>
        <begin position="33"/>
        <end position="52"/>
    </location>
</feature>
<feature type="domain" description="HTH tetR-type" evidence="5">
    <location>
        <begin position="10"/>
        <end position="70"/>
    </location>
</feature>
<evidence type="ECO:0000313" key="7">
    <source>
        <dbReference type="Proteomes" id="UP000603865"/>
    </source>
</evidence>
<proteinExistence type="predicted"/>
<keyword evidence="3" id="KW-0804">Transcription</keyword>
<evidence type="ECO:0000256" key="2">
    <source>
        <dbReference type="ARBA" id="ARBA00023125"/>
    </source>
</evidence>
<gene>
    <name evidence="6" type="ORF">GCM10008957_20200</name>
</gene>
<evidence type="ECO:0000256" key="4">
    <source>
        <dbReference type="PROSITE-ProRule" id="PRU00335"/>
    </source>
</evidence>
<dbReference type="SUPFAM" id="SSF48498">
    <property type="entry name" value="Tetracyclin repressor-like, C-terminal domain"/>
    <property type="match status" value="1"/>
</dbReference>
<dbReference type="InterPro" id="IPR009057">
    <property type="entry name" value="Homeodomain-like_sf"/>
</dbReference>
<organism evidence="6 7">
    <name type="scientific">Deinococcus ruber</name>
    <dbReference type="NCBI Taxonomy" id="1848197"/>
    <lineage>
        <taxon>Bacteria</taxon>
        <taxon>Thermotogati</taxon>
        <taxon>Deinococcota</taxon>
        <taxon>Deinococci</taxon>
        <taxon>Deinococcales</taxon>
        <taxon>Deinococcaceae</taxon>
        <taxon>Deinococcus</taxon>
    </lineage>
</organism>
<dbReference type="RefSeq" id="WP_189089945.1">
    <property type="nucleotide sequence ID" value="NZ_BMQL01000009.1"/>
</dbReference>
<comment type="caution">
    <text evidence="6">The sequence shown here is derived from an EMBL/GenBank/DDBJ whole genome shotgun (WGS) entry which is preliminary data.</text>
</comment>
<dbReference type="GO" id="GO:0003677">
    <property type="term" value="F:DNA binding"/>
    <property type="evidence" value="ECO:0007669"/>
    <property type="project" value="UniProtKB-UniRule"/>
</dbReference>
<evidence type="ECO:0000256" key="1">
    <source>
        <dbReference type="ARBA" id="ARBA00023015"/>
    </source>
</evidence>